<dbReference type="AlphaFoldDB" id="A0A9X3MXF0"/>
<dbReference type="InterPro" id="IPR024735">
    <property type="entry name" value="TcpC"/>
</dbReference>
<organism evidence="1 2">
    <name type="scientific">Solirubrobacter ginsenosidimutans</name>
    <dbReference type="NCBI Taxonomy" id="490573"/>
    <lineage>
        <taxon>Bacteria</taxon>
        <taxon>Bacillati</taxon>
        <taxon>Actinomycetota</taxon>
        <taxon>Thermoleophilia</taxon>
        <taxon>Solirubrobacterales</taxon>
        <taxon>Solirubrobacteraceae</taxon>
        <taxon>Solirubrobacter</taxon>
    </lineage>
</organism>
<comment type="caution">
    <text evidence="1">The sequence shown here is derived from an EMBL/GenBank/DDBJ whole genome shotgun (WGS) entry which is preliminary data.</text>
</comment>
<dbReference type="InterPro" id="IPR035628">
    <property type="entry name" value="TcpC_C"/>
</dbReference>
<proteinExistence type="predicted"/>
<accession>A0A9X3MXF0</accession>
<protein>
    <submittedName>
        <fullName evidence="1">Conjugal transfer protein</fullName>
    </submittedName>
</protein>
<dbReference type="Proteomes" id="UP001149140">
    <property type="component" value="Unassembled WGS sequence"/>
</dbReference>
<reference evidence="1" key="1">
    <citation type="submission" date="2022-10" db="EMBL/GenBank/DDBJ databases">
        <title>The WGS of Solirubrobacter ginsenosidimutans DSM 21036.</title>
        <authorList>
            <person name="Jiang Z."/>
        </authorList>
    </citation>
    <scope>NUCLEOTIDE SEQUENCE</scope>
    <source>
        <strain evidence="1">DSM 21036</strain>
    </source>
</reference>
<sequence>MGRAVLWLLVVVLLLRGLASVMEPRRPVATAAAPKPAPPSWVDDGVRAFAADFSRAYLTYSPSDPEASATAIRAFVAPELASSVVPEYAEDAPRRAVGAVSVARVTVLDSSHALVTVAAAATGGTRYLSVPVARDSRGGLVVSDLPSLAAPPARGSTTPALTESLPASERGPIEDVVSRFLRAYLAGDAGGLTFYVSAGVRIGALGQRHELIDVTSLVLAAPAKGRTRDVLATVRAKDAATGASYGLRYRLELVREDRWLVAAVNSTKKAG</sequence>
<dbReference type="EMBL" id="JAPDOD010000032">
    <property type="protein sequence ID" value="MDA0164292.1"/>
    <property type="molecule type" value="Genomic_DNA"/>
</dbReference>
<dbReference type="CDD" id="cd16428">
    <property type="entry name" value="TcpC_C"/>
    <property type="match status" value="1"/>
</dbReference>
<gene>
    <name evidence="1" type="ORF">OM076_28740</name>
</gene>
<dbReference type="RefSeq" id="WP_270043543.1">
    <property type="nucleotide sequence ID" value="NZ_JAPDOD010000032.1"/>
</dbReference>
<dbReference type="Gene3D" id="3.10.450.540">
    <property type="match status" value="2"/>
</dbReference>
<dbReference type="Pfam" id="PF12642">
    <property type="entry name" value="TpcC"/>
    <property type="match status" value="1"/>
</dbReference>
<evidence type="ECO:0000313" key="1">
    <source>
        <dbReference type="EMBL" id="MDA0164292.1"/>
    </source>
</evidence>
<name>A0A9X3MXF0_9ACTN</name>
<keyword evidence="2" id="KW-1185">Reference proteome</keyword>
<evidence type="ECO:0000313" key="2">
    <source>
        <dbReference type="Proteomes" id="UP001149140"/>
    </source>
</evidence>